<name>A0A1Q9HNC5_9VIBR</name>
<gene>
    <name evidence="1" type="ORF">BIY22_16015</name>
</gene>
<dbReference type="Proteomes" id="UP000186313">
    <property type="component" value="Unassembled WGS sequence"/>
</dbReference>
<dbReference type="EMBL" id="MJMJ01000004">
    <property type="protein sequence ID" value="OLQ92318.1"/>
    <property type="molecule type" value="Genomic_DNA"/>
</dbReference>
<dbReference type="RefSeq" id="WP_075706481.1">
    <property type="nucleotide sequence ID" value="NZ_MJMJ01000004.1"/>
</dbReference>
<reference evidence="1 2" key="1">
    <citation type="submission" date="2016-09" db="EMBL/GenBank/DDBJ databases">
        <title>Genomic Taxonomy of the Vibrionaceae.</title>
        <authorList>
            <person name="Gonzalez-Castillo A."/>
            <person name="Gomez-Gil B."/>
            <person name="Enciso-Ibarra K."/>
        </authorList>
    </citation>
    <scope>NUCLEOTIDE SEQUENCE [LARGE SCALE GENOMIC DNA]</scope>
    <source>
        <strain evidence="1 2">CAIM 703</strain>
    </source>
</reference>
<accession>A0A1Q9HNC5</accession>
<evidence type="ECO:0000313" key="1">
    <source>
        <dbReference type="EMBL" id="OLQ92318.1"/>
    </source>
</evidence>
<proteinExistence type="predicted"/>
<sequence length="116" mass="13515">METSVRILTIQELCAMSTPALCYLSDKTEQYLKTICSTYQKVTQRVEQISYLRNNEYWHTVSELKQLSGQLEMLSTNQLNISKEMKERTTFPTDHIAKKSHLSAQTPRLKAYFFAD</sequence>
<evidence type="ECO:0000313" key="2">
    <source>
        <dbReference type="Proteomes" id="UP000186313"/>
    </source>
</evidence>
<organism evidence="1 2">
    <name type="scientific">Vibrio panuliri</name>
    <dbReference type="NCBI Taxonomy" id="1381081"/>
    <lineage>
        <taxon>Bacteria</taxon>
        <taxon>Pseudomonadati</taxon>
        <taxon>Pseudomonadota</taxon>
        <taxon>Gammaproteobacteria</taxon>
        <taxon>Vibrionales</taxon>
        <taxon>Vibrionaceae</taxon>
        <taxon>Vibrio</taxon>
    </lineage>
</organism>
<dbReference type="STRING" id="1381081.BIY22_16015"/>
<comment type="caution">
    <text evidence="1">The sequence shown here is derived from an EMBL/GenBank/DDBJ whole genome shotgun (WGS) entry which is preliminary data.</text>
</comment>
<dbReference type="AlphaFoldDB" id="A0A1Q9HNC5"/>
<protein>
    <submittedName>
        <fullName evidence="1">Uncharacterized protein</fullName>
    </submittedName>
</protein>